<dbReference type="Proteomes" id="UP001497535">
    <property type="component" value="Unassembled WGS sequence"/>
</dbReference>
<accession>A0ACB0ZBD7</accession>
<evidence type="ECO:0000313" key="1">
    <source>
        <dbReference type="EMBL" id="CAK5076332.1"/>
    </source>
</evidence>
<comment type="caution">
    <text evidence="1">The sequence shown here is derived from an EMBL/GenBank/DDBJ whole genome shotgun (WGS) entry which is preliminary data.</text>
</comment>
<name>A0ACB0ZBD7_MELEN</name>
<organism evidence="1 2">
    <name type="scientific">Meloidogyne enterolobii</name>
    <name type="common">Root-knot nematode worm</name>
    <name type="synonym">Meloidogyne mayaguensis</name>
    <dbReference type="NCBI Taxonomy" id="390850"/>
    <lineage>
        <taxon>Eukaryota</taxon>
        <taxon>Metazoa</taxon>
        <taxon>Ecdysozoa</taxon>
        <taxon>Nematoda</taxon>
        <taxon>Chromadorea</taxon>
        <taxon>Rhabditida</taxon>
        <taxon>Tylenchina</taxon>
        <taxon>Tylenchomorpha</taxon>
        <taxon>Tylenchoidea</taxon>
        <taxon>Meloidogynidae</taxon>
        <taxon>Meloidogyninae</taxon>
        <taxon>Meloidogyne</taxon>
    </lineage>
</organism>
<sequence length="62" mass="7355">MFLFKRASQLFPIPCILLIYTEGIKAKFVCIRYTVRCESWRILIYSDILEFTTKYSSFYVGA</sequence>
<gene>
    <name evidence="1" type="ORF">MENTE1834_LOCUS23196</name>
</gene>
<protein>
    <submittedName>
        <fullName evidence="1">Uncharacterized protein</fullName>
    </submittedName>
</protein>
<reference evidence="1" key="1">
    <citation type="submission" date="2023-11" db="EMBL/GenBank/DDBJ databases">
        <authorList>
            <person name="Poullet M."/>
        </authorList>
    </citation>
    <scope>NUCLEOTIDE SEQUENCE</scope>
    <source>
        <strain evidence="1">E1834</strain>
    </source>
</reference>
<keyword evidence="2" id="KW-1185">Reference proteome</keyword>
<evidence type="ECO:0000313" key="2">
    <source>
        <dbReference type="Proteomes" id="UP001497535"/>
    </source>
</evidence>
<proteinExistence type="predicted"/>
<dbReference type="EMBL" id="CAVMJV010000030">
    <property type="protein sequence ID" value="CAK5076332.1"/>
    <property type="molecule type" value="Genomic_DNA"/>
</dbReference>